<reference evidence="8" key="1">
    <citation type="submission" date="2020-01" db="EMBL/GenBank/DDBJ databases">
        <title>Sphingomonas sp. strain CSW-10.</title>
        <authorList>
            <person name="Chen W.-M."/>
        </authorList>
    </citation>
    <scope>NUCLEOTIDE SEQUENCE [LARGE SCALE GENOMIC DNA]</scope>
    <source>
        <strain evidence="8">FSY-8</strain>
    </source>
</reference>
<dbReference type="PROSITE" id="PS51194">
    <property type="entry name" value="HELICASE_CTER"/>
    <property type="match status" value="1"/>
</dbReference>
<dbReference type="InterPro" id="IPR027417">
    <property type="entry name" value="P-loop_NTPase"/>
</dbReference>
<dbReference type="RefSeq" id="WP_161720507.1">
    <property type="nucleotide sequence ID" value="NZ_JAAAPO010000007.1"/>
</dbReference>
<evidence type="ECO:0000256" key="2">
    <source>
        <dbReference type="ARBA" id="ARBA00022801"/>
    </source>
</evidence>
<organism evidence="7 8">
    <name type="scientific">Novosphingobium ovatum</name>
    <dbReference type="NCBI Taxonomy" id="1908523"/>
    <lineage>
        <taxon>Bacteria</taxon>
        <taxon>Pseudomonadati</taxon>
        <taxon>Pseudomonadota</taxon>
        <taxon>Alphaproteobacteria</taxon>
        <taxon>Sphingomonadales</taxon>
        <taxon>Sphingomonadaceae</taxon>
        <taxon>Novosphingobium</taxon>
    </lineage>
</organism>
<dbReference type="PANTHER" id="PTHR12131:SF1">
    <property type="entry name" value="ATP-DEPENDENT RNA HELICASE SUPV3L1, MITOCHONDRIAL-RELATED"/>
    <property type="match status" value="1"/>
</dbReference>
<gene>
    <name evidence="7" type="ORF">GTZ99_15470</name>
</gene>
<feature type="region of interest" description="Disordered" evidence="5">
    <location>
        <begin position="828"/>
        <end position="866"/>
    </location>
</feature>
<dbReference type="InterPro" id="IPR055206">
    <property type="entry name" value="DEXQc_SUV3"/>
</dbReference>
<evidence type="ECO:0000313" key="7">
    <source>
        <dbReference type="EMBL" id="NBC37954.1"/>
    </source>
</evidence>
<dbReference type="InterPro" id="IPR001650">
    <property type="entry name" value="Helicase_C-like"/>
</dbReference>
<accession>A0ABW9XHM7</accession>
<keyword evidence="3 7" id="KW-0347">Helicase</keyword>
<comment type="caution">
    <text evidence="7">The sequence shown here is derived from an EMBL/GenBank/DDBJ whole genome shotgun (WGS) entry which is preliminary data.</text>
</comment>
<dbReference type="InterPro" id="IPR050699">
    <property type="entry name" value="RNA-DNA_Helicase"/>
</dbReference>
<evidence type="ECO:0000256" key="4">
    <source>
        <dbReference type="ARBA" id="ARBA00022840"/>
    </source>
</evidence>
<evidence type="ECO:0000256" key="1">
    <source>
        <dbReference type="ARBA" id="ARBA00022741"/>
    </source>
</evidence>
<feature type="compositionally biased region" description="Pro residues" evidence="5">
    <location>
        <begin position="838"/>
        <end position="847"/>
    </location>
</feature>
<evidence type="ECO:0000313" key="8">
    <source>
        <dbReference type="Proteomes" id="UP000753724"/>
    </source>
</evidence>
<feature type="region of interest" description="Disordered" evidence="5">
    <location>
        <begin position="286"/>
        <end position="305"/>
    </location>
</feature>
<dbReference type="GO" id="GO:0004386">
    <property type="term" value="F:helicase activity"/>
    <property type="evidence" value="ECO:0007669"/>
    <property type="project" value="UniProtKB-KW"/>
</dbReference>
<dbReference type="SUPFAM" id="SSF52540">
    <property type="entry name" value="P-loop containing nucleoside triphosphate hydrolases"/>
    <property type="match status" value="2"/>
</dbReference>
<keyword evidence="2" id="KW-0378">Hydrolase</keyword>
<name>A0ABW9XHM7_9SPHN</name>
<evidence type="ECO:0000256" key="3">
    <source>
        <dbReference type="ARBA" id="ARBA00022806"/>
    </source>
</evidence>
<evidence type="ECO:0000259" key="6">
    <source>
        <dbReference type="PROSITE" id="PS51194"/>
    </source>
</evidence>
<protein>
    <submittedName>
        <fullName evidence="7">Helicase</fullName>
    </submittedName>
</protein>
<dbReference type="Proteomes" id="UP000753724">
    <property type="component" value="Unassembled WGS sequence"/>
</dbReference>
<dbReference type="Gene3D" id="3.40.50.300">
    <property type="entry name" value="P-loop containing nucleotide triphosphate hydrolases"/>
    <property type="match status" value="2"/>
</dbReference>
<sequence length="875" mass="94723">MVRPSPDPSRPPRAGGRRPQHDGRVKAVLGPTNTGKTHLAIERLCAHSSGAIGFPLRLLAREVYEKVCAIKGRDHVALITGEERIEPPNARWLLCTAEAMPIRGNAKKGDRFTDLAFVALDEAQLAADRERGHVFTDRLLHARGREETMILGSSVLEPLVKALVPEAEIVSRPRFSTLTHAGAKKLSRVPPRSAIVAFSAEQVYAVAEMLRRFRGGAAVVMGALSPETRNRQVELYQNGEVDYLVATDAIGMGLNLDITHVAFAGLSKYDGVRQRRLLPTEMAQIAGRAGRHQRDGTFGTMSGTGGHDAEFSDEEIYAIEEHRFAPLTRLYWRESDLRFDSIASLINDLERPPAHPELIAAPEAIDLAVLKRLSDEAGIADTLRGPPMVRRFWEACSLPDFRQVGVDAHARFVARLWEELRSGPLHPDHAPRAIAHLDHTAGDIDTLQGRISAIRSWSYITQRADWVPARDEMAARARAVEQRLSDALHARLTERFVNRRTAVLMRKLGGQDAGLLSVRLSGDTVLVEDEAIGELSGFRFRVDPAARAGDTKLLLAAADKHLPELVAGRARDLMAALAGGDDAGLSLGGGVVLWHGEAIARLHRGKSALTPGLVATPLLDRLAAPLRAELIAALEGWLARQLRPLAPLARIEAASLAEQSGPALRALLIRLIDGGGMTARIGSGLEALDKGQRDTLRRLGVRIGTLDLFCPALVKARPLALWRELTGADGAIATPMAPILPMAGTQEAPLAYRRLGAQAIRIDRAEDLLRAAHEARAAQPGRAFRLDPAAAVKMGLTTKAYAHLLRMGGFRPIMPRALDAAAHGPPAPLVWRWQPPRDTAPPPPAPKGKPGRNPQRAPDSPTPSGHFAALAALVA</sequence>
<keyword evidence="1" id="KW-0547">Nucleotide-binding</keyword>
<proteinExistence type="predicted"/>
<dbReference type="SMART" id="SM00490">
    <property type="entry name" value="HELICc"/>
    <property type="match status" value="1"/>
</dbReference>
<evidence type="ECO:0000256" key="5">
    <source>
        <dbReference type="SAM" id="MobiDB-lite"/>
    </source>
</evidence>
<dbReference type="PANTHER" id="PTHR12131">
    <property type="entry name" value="ATP-DEPENDENT RNA AND DNA HELICASE"/>
    <property type="match status" value="1"/>
</dbReference>
<feature type="domain" description="Helicase C-terminal" evidence="6">
    <location>
        <begin position="181"/>
        <end position="338"/>
    </location>
</feature>
<dbReference type="Pfam" id="PF22527">
    <property type="entry name" value="DEXQc_Suv3"/>
    <property type="match status" value="1"/>
</dbReference>
<dbReference type="EMBL" id="JAAAPO010000007">
    <property type="protein sequence ID" value="NBC37954.1"/>
    <property type="molecule type" value="Genomic_DNA"/>
</dbReference>
<feature type="region of interest" description="Disordered" evidence="5">
    <location>
        <begin position="1"/>
        <end position="26"/>
    </location>
</feature>
<keyword evidence="4" id="KW-0067">ATP-binding</keyword>
<feature type="compositionally biased region" description="Pro residues" evidence="5">
    <location>
        <begin position="1"/>
        <end position="11"/>
    </location>
</feature>
<dbReference type="Pfam" id="PF00271">
    <property type="entry name" value="Helicase_C"/>
    <property type="match status" value="1"/>
</dbReference>
<keyword evidence="8" id="KW-1185">Reference proteome</keyword>